<dbReference type="InterPro" id="IPR013865">
    <property type="entry name" value="FAM32A"/>
</dbReference>
<name>A0AAX6FZ61_IRIPA</name>
<feature type="compositionally biased region" description="Basic and acidic residues" evidence="1">
    <location>
        <begin position="36"/>
        <end position="47"/>
    </location>
</feature>
<feature type="compositionally biased region" description="Basic and acidic residues" evidence="1">
    <location>
        <begin position="59"/>
        <end position="68"/>
    </location>
</feature>
<accession>A0AAX6FZ61</accession>
<evidence type="ECO:0000313" key="2">
    <source>
        <dbReference type="EMBL" id="KAJ6821716.1"/>
    </source>
</evidence>
<dbReference type="Proteomes" id="UP001140949">
    <property type="component" value="Unassembled WGS sequence"/>
</dbReference>
<dbReference type="AlphaFoldDB" id="A0AAX6FZ61"/>
<dbReference type="EMBL" id="JANAVB010024994">
    <property type="protein sequence ID" value="KAJ6821716.1"/>
    <property type="molecule type" value="Genomic_DNA"/>
</dbReference>
<proteinExistence type="predicted"/>
<reference evidence="2" key="2">
    <citation type="submission" date="2023-04" db="EMBL/GenBank/DDBJ databases">
        <authorList>
            <person name="Bruccoleri R.E."/>
            <person name="Oakeley E.J."/>
            <person name="Faust A.-M."/>
            <person name="Dessus-Babus S."/>
            <person name="Altorfer M."/>
            <person name="Burckhardt D."/>
            <person name="Oertli M."/>
            <person name="Naumann U."/>
            <person name="Petersen F."/>
            <person name="Wong J."/>
        </authorList>
    </citation>
    <scope>NUCLEOTIDE SEQUENCE</scope>
    <source>
        <strain evidence="2">GSM-AAB239-AS_SAM_17_03QT</strain>
        <tissue evidence="2">Leaf</tissue>
    </source>
</reference>
<dbReference type="PANTHER" id="PTHR13282">
    <property type="entry name" value="PROTEIN FAM32A"/>
    <property type="match status" value="1"/>
</dbReference>
<feature type="compositionally biased region" description="Basic residues" evidence="1">
    <location>
        <begin position="25"/>
        <end position="35"/>
    </location>
</feature>
<dbReference type="Pfam" id="PF08555">
    <property type="entry name" value="FAM32A"/>
    <property type="match status" value="1"/>
</dbReference>
<protein>
    <submittedName>
        <fullName evidence="2">Protein FAM32A-like</fullName>
    </submittedName>
</protein>
<gene>
    <name evidence="3" type="ORF">M6B38_377400</name>
    <name evidence="2" type="ORF">M6B38_390780</name>
</gene>
<reference evidence="2" key="1">
    <citation type="journal article" date="2023" name="GigaByte">
        <title>Genome assembly of the bearded iris, Iris pallida Lam.</title>
        <authorList>
            <person name="Bruccoleri R.E."/>
            <person name="Oakeley E.J."/>
            <person name="Faust A.M.E."/>
            <person name="Altorfer M."/>
            <person name="Dessus-Babus S."/>
            <person name="Burckhardt D."/>
            <person name="Oertli M."/>
            <person name="Naumann U."/>
            <person name="Petersen F."/>
            <person name="Wong J."/>
        </authorList>
    </citation>
    <scope>NUCLEOTIDE SEQUENCE</scope>
    <source>
        <strain evidence="2">GSM-AAB239-AS_SAM_17_03QT</strain>
    </source>
</reference>
<dbReference type="PANTHER" id="PTHR13282:SF6">
    <property type="entry name" value="PROTEIN FAM32A"/>
    <property type="match status" value="1"/>
</dbReference>
<dbReference type="GO" id="GO:0005730">
    <property type="term" value="C:nucleolus"/>
    <property type="evidence" value="ECO:0007669"/>
    <property type="project" value="TreeGrafter"/>
</dbReference>
<evidence type="ECO:0000256" key="1">
    <source>
        <dbReference type="SAM" id="MobiDB-lite"/>
    </source>
</evidence>
<evidence type="ECO:0000313" key="3">
    <source>
        <dbReference type="EMBL" id="KAJ6825645.1"/>
    </source>
</evidence>
<organism evidence="2 4">
    <name type="scientific">Iris pallida</name>
    <name type="common">Sweet iris</name>
    <dbReference type="NCBI Taxonomy" id="29817"/>
    <lineage>
        <taxon>Eukaryota</taxon>
        <taxon>Viridiplantae</taxon>
        <taxon>Streptophyta</taxon>
        <taxon>Embryophyta</taxon>
        <taxon>Tracheophyta</taxon>
        <taxon>Spermatophyta</taxon>
        <taxon>Magnoliopsida</taxon>
        <taxon>Liliopsida</taxon>
        <taxon>Asparagales</taxon>
        <taxon>Iridaceae</taxon>
        <taxon>Iridoideae</taxon>
        <taxon>Irideae</taxon>
        <taxon>Iris</taxon>
    </lineage>
</organism>
<feature type="region of interest" description="Disordered" evidence="1">
    <location>
        <begin position="18"/>
        <end position="96"/>
    </location>
</feature>
<keyword evidence="4" id="KW-1185">Reference proteome</keyword>
<dbReference type="EMBL" id="JANAVB010021599">
    <property type="protein sequence ID" value="KAJ6825645.1"/>
    <property type="molecule type" value="Genomic_DNA"/>
</dbReference>
<comment type="caution">
    <text evidence="2">The sequence shown here is derived from an EMBL/GenBank/DDBJ whole genome shotgun (WGS) entry which is preliminary data.</text>
</comment>
<sequence length="140" mass="15936">MSAYENVVGGKLKLKGKALNVAGGVKKKKKHKHHHHDDNSQIRRDELQEGGSSELPTDPTKEITNADKVEDEDHPSLDGDQLDGDQMTPAERRYIEQRERIDMRRLAKTANKSHRDRIEDFNQYLANLSEHYDIPKVGPG</sequence>
<evidence type="ECO:0000313" key="4">
    <source>
        <dbReference type="Proteomes" id="UP001140949"/>
    </source>
</evidence>